<accession>A0A291QS02</accession>
<dbReference type="EMBL" id="CP023777">
    <property type="protein sequence ID" value="ATL46789.1"/>
    <property type="molecule type" value="Genomic_DNA"/>
</dbReference>
<reference evidence="1 2" key="1">
    <citation type="submission" date="2017-10" db="EMBL/GenBank/DDBJ databases">
        <title>Paenichitinophaga pekingensis gen. nov., sp. nov., isolated from activated sludge.</title>
        <authorList>
            <person name="Jin D."/>
            <person name="Kong X."/>
            <person name="Deng Y."/>
            <person name="Bai Z."/>
        </authorList>
    </citation>
    <scope>NUCLEOTIDE SEQUENCE [LARGE SCALE GENOMIC DNA]</scope>
    <source>
        <strain evidence="1 2">13</strain>
    </source>
</reference>
<proteinExistence type="predicted"/>
<dbReference type="AlphaFoldDB" id="A0A291QS02"/>
<dbReference type="RefSeq" id="WP_098193176.1">
    <property type="nucleotide sequence ID" value="NZ_CP023777.1"/>
</dbReference>
<sequence length="354" mass="41253">MRPFLLLLISIILYSCHQGTRSTIQYFDINDFKVEKKLTGEVIDLYTDQPLQYSMINDTMVIVSREYINKNSFEIFNLNNKRKEFELTYPNENTAALLFNLFYKKNHRPYIYSHTYLMPGDIKMRKINTDSLLRYKNAYIPKSFSLPTFAKDYDFIDADSLVVSNNYYSDIEKFKNPSLQSIYKIKLGDGQPFPDSLIKFNTRSISADLIAVSEKYDRILSLDAYLNKIRIYDKRLLLKKTLIGPGEDHLNPGIKNDSTIYYHNSYNSNTGVFSTADHVYVLYYGKEVSPSNPKDIPPNAADVFKITWDGDLIAHYTLNDPVSNIYIDSKEENIYGTHYIDEQIKPTFLRFSIR</sequence>
<evidence type="ECO:0000313" key="2">
    <source>
        <dbReference type="Proteomes" id="UP000220133"/>
    </source>
</evidence>
<organism evidence="1 2">
    <name type="scientific">Chitinophaga caeni</name>
    <dbReference type="NCBI Taxonomy" id="2029983"/>
    <lineage>
        <taxon>Bacteria</taxon>
        <taxon>Pseudomonadati</taxon>
        <taxon>Bacteroidota</taxon>
        <taxon>Chitinophagia</taxon>
        <taxon>Chitinophagales</taxon>
        <taxon>Chitinophagaceae</taxon>
        <taxon>Chitinophaga</taxon>
    </lineage>
</organism>
<dbReference type="Proteomes" id="UP000220133">
    <property type="component" value="Chromosome"/>
</dbReference>
<name>A0A291QS02_9BACT</name>
<evidence type="ECO:0000313" key="1">
    <source>
        <dbReference type="EMBL" id="ATL46789.1"/>
    </source>
</evidence>
<keyword evidence="2" id="KW-1185">Reference proteome</keyword>
<gene>
    <name evidence="1" type="ORF">COR50_06140</name>
</gene>
<dbReference type="KEGG" id="cbae:COR50_06140"/>
<protein>
    <recommendedName>
        <fullName evidence="3">DUF4221 domain-containing protein</fullName>
    </recommendedName>
</protein>
<dbReference type="PROSITE" id="PS51257">
    <property type="entry name" value="PROKAR_LIPOPROTEIN"/>
    <property type="match status" value="1"/>
</dbReference>
<evidence type="ECO:0008006" key="3">
    <source>
        <dbReference type="Google" id="ProtNLM"/>
    </source>
</evidence>